<dbReference type="AlphaFoldDB" id="E6VC68"/>
<proteinExistence type="predicted"/>
<dbReference type="InterPro" id="IPR002491">
    <property type="entry name" value="ABC_transptr_periplasmic_BD"/>
</dbReference>
<dbReference type="PROSITE" id="PS50983">
    <property type="entry name" value="FE_B12_PBP"/>
    <property type="match status" value="1"/>
</dbReference>
<dbReference type="KEGG" id="rpx:Rpdx1_3433"/>
<dbReference type="Gene3D" id="3.40.50.1980">
    <property type="entry name" value="Nitrogenase molybdenum iron protein domain"/>
    <property type="match status" value="2"/>
</dbReference>
<sequence>MTRTTARHRGARAPVVSGEHRLTPWLLRHLALPVIGLISLGVIGLLSSPVFAAPKRIASINMCTDQLLIALADPEQIVGLGPYAGDPRLSWLANEAKRFPSLSGEAEDLLMLAPDVVLAGRYGKRATRELLRAQHIPLEEFDVPRTIDEVKAQIVRAGELVGHPQRADAMIAAIDRATERARQTASRWQGRVLALSRRGWVTGGDSLLSSLLHTVGLSNAASDLGLSYGGFASLEAIVAARPDLLLVSEQQPQAEDQGKALLLHPAIQQAYPQSRRIVVPDQLTVCGGPMLPAALDRLSDAIEQISRMHGVASAAAHD</sequence>
<dbReference type="eggNOG" id="COG0614">
    <property type="taxonomic scope" value="Bacteria"/>
</dbReference>
<dbReference type="OrthoDB" id="1632039at2"/>
<evidence type="ECO:0000313" key="4">
    <source>
        <dbReference type="Proteomes" id="UP000001402"/>
    </source>
</evidence>
<evidence type="ECO:0000256" key="1">
    <source>
        <dbReference type="SAM" id="Phobius"/>
    </source>
</evidence>
<dbReference type="STRING" id="652103.Rpdx1_3433"/>
<evidence type="ECO:0000313" key="3">
    <source>
        <dbReference type="EMBL" id="ADU45003.1"/>
    </source>
</evidence>
<dbReference type="PANTHER" id="PTHR30535">
    <property type="entry name" value="VITAMIN B12-BINDING PROTEIN"/>
    <property type="match status" value="1"/>
</dbReference>
<keyword evidence="1" id="KW-0812">Transmembrane</keyword>
<dbReference type="Pfam" id="PF01497">
    <property type="entry name" value="Peripla_BP_2"/>
    <property type="match status" value="1"/>
</dbReference>
<dbReference type="PANTHER" id="PTHR30535:SF4">
    <property type="entry name" value="HEMIN-BINDING PERIPLASMIC PROTEIN HMUT"/>
    <property type="match status" value="1"/>
</dbReference>
<dbReference type="Proteomes" id="UP000001402">
    <property type="component" value="Chromosome"/>
</dbReference>
<keyword evidence="1" id="KW-0472">Membrane</keyword>
<dbReference type="BioCyc" id="RPAL652103:RPDX1_RS16940-MONOMER"/>
<organism evidence="3 4">
    <name type="scientific">Rhodopseudomonas palustris (strain DX-1)</name>
    <dbReference type="NCBI Taxonomy" id="652103"/>
    <lineage>
        <taxon>Bacteria</taxon>
        <taxon>Pseudomonadati</taxon>
        <taxon>Pseudomonadota</taxon>
        <taxon>Alphaproteobacteria</taxon>
        <taxon>Hyphomicrobiales</taxon>
        <taxon>Nitrobacteraceae</taxon>
        <taxon>Rhodopseudomonas</taxon>
    </lineage>
</organism>
<dbReference type="HOGENOM" id="CLU_038034_8_0_5"/>
<dbReference type="EMBL" id="CP002418">
    <property type="protein sequence ID" value="ADU45003.1"/>
    <property type="molecule type" value="Genomic_DNA"/>
</dbReference>
<evidence type="ECO:0000259" key="2">
    <source>
        <dbReference type="PROSITE" id="PS50983"/>
    </source>
</evidence>
<keyword evidence="1" id="KW-1133">Transmembrane helix</keyword>
<feature type="transmembrane region" description="Helical" evidence="1">
    <location>
        <begin position="30"/>
        <end position="52"/>
    </location>
</feature>
<dbReference type="InterPro" id="IPR050902">
    <property type="entry name" value="ABC_Transporter_SBP"/>
</dbReference>
<gene>
    <name evidence="3" type="ordered locus">Rpdx1_3433</name>
</gene>
<feature type="domain" description="Fe/B12 periplasmic-binding" evidence="2">
    <location>
        <begin position="56"/>
        <end position="306"/>
    </location>
</feature>
<protein>
    <submittedName>
        <fullName evidence="3">Periplasmic binding protein</fullName>
    </submittedName>
</protein>
<dbReference type="SUPFAM" id="SSF53807">
    <property type="entry name" value="Helical backbone' metal receptor"/>
    <property type="match status" value="1"/>
</dbReference>
<name>E6VC68_RHOPX</name>
<accession>E6VC68</accession>
<reference evidence="3" key="1">
    <citation type="submission" date="2010-12" db="EMBL/GenBank/DDBJ databases">
        <title>Complete sequence of Rhodopseudomonas palustris DX-1.</title>
        <authorList>
            <consortium name="US DOE Joint Genome Institute"/>
            <person name="Lucas S."/>
            <person name="Copeland A."/>
            <person name="Lapidus A."/>
            <person name="Cheng J.-F."/>
            <person name="Goodwin L."/>
            <person name="Pitluck S."/>
            <person name="Misra M."/>
            <person name="Chertkov O."/>
            <person name="Detter J.C."/>
            <person name="Han C."/>
            <person name="Tapia R."/>
            <person name="Land M."/>
            <person name="Hauser L."/>
            <person name="Kyrpides N."/>
            <person name="Ivanova N."/>
            <person name="Ovchinnikova G."/>
            <person name="Logan B."/>
            <person name="Oda Y."/>
            <person name="Harwood C."/>
            <person name="Woyke T."/>
        </authorList>
    </citation>
    <scope>NUCLEOTIDE SEQUENCE [LARGE SCALE GENOMIC DNA]</scope>
    <source>
        <strain evidence="3">DX-1</strain>
    </source>
</reference>